<protein>
    <submittedName>
        <fullName evidence="3">META domain-containing protein</fullName>
    </submittedName>
</protein>
<keyword evidence="1" id="KW-0732">Signal</keyword>
<keyword evidence="4" id="KW-1185">Reference proteome</keyword>
<accession>A0A4Y4DK26</accession>
<reference evidence="3 4" key="1">
    <citation type="submission" date="2019-06" db="EMBL/GenBank/DDBJ databases">
        <title>Whole genome shotgun sequence of Glutamicibacter uratoxydans NBRC 15515.</title>
        <authorList>
            <person name="Hosoyama A."/>
            <person name="Uohara A."/>
            <person name="Ohji S."/>
            <person name="Ichikawa N."/>
        </authorList>
    </citation>
    <scope>NUCLEOTIDE SEQUENCE [LARGE SCALE GENOMIC DNA]</scope>
    <source>
        <strain evidence="3 4">NBRC 15515</strain>
    </source>
</reference>
<evidence type="ECO:0000313" key="3">
    <source>
        <dbReference type="EMBL" id="GED05669.1"/>
    </source>
</evidence>
<dbReference type="InterPro" id="IPR038670">
    <property type="entry name" value="HslJ-like_sf"/>
</dbReference>
<comment type="caution">
    <text evidence="3">The sequence shown here is derived from an EMBL/GenBank/DDBJ whole genome shotgun (WGS) entry which is preliminary data.</text>
</comment>
<sequence length="125" mass="12774">MKRLFALLAASSLVLALAACGSQDRPAETAAADPGGAWGSHEAGKPWLNLGADGALTGNDGCNSLSGTWTKTKDGADFGAIASTKMYCEGVDSWLGSAATATLQQDTLTVKDAKDQVIGTLQRSK</sequence>
<dbReference type="RefSeq" id="WP_141362977.1">
    <property type="nucleotide sequence ID" value="NZ_BAAAJL010000007.1"/>
</dbReference>
<feature type="signal peptide" evidence="1">
    <location>
        <begin position="1"/>
        <end position="18"/>
    </location>
</feature>
<evidence type="ECO:0000259" key="2">
    <source>
        <dbReference type="Pfam" id="PF03724"/>
    </source>
</evidence>
<feature type="domain" description="DUF306" evidence="2">
    <location>
        <begin position="44"/>
        <end position="118"/>
    </location>
</feature>
<dbReference type="OrthoDB" id="4990393at2"/>
<evidence type="ECO:0000256" key="1">
    <source>
        <dbReference type="SAM" id="SignalP"/>
    </source>
</evidence>
<feature type="chain" id="PRO_5038559357" evidence="1">
    <location>
        <begin position="19"/>
        <end position="125"/>
    </location>
</feature>
<dbReference type="InterPro" id="IPR005184">
    <property type="entry name" value="DUF306_Meta_HslJ"/>
</dbReference>
<dbReference type="PROSITE" id="PS51257">
    <property type="entry name" value="PROKAR_LIPOPROTEIN"/>
    <property type="match status" value="1"/>
</dbReference>
<gene>
    <name evidence="3" type="ORF">AUR04nite_12010</name>
</gene>
<dbReference type="Pfam" id="PF03724">
    <property type="entry name" value="META"/>
    <property type="match status" value="1"/>
</dbReference>
<name>A0A4Y4DK26_GLUUR</name>
<dbReference type="AlphaFoldDB" id="A0A4Y4DK26"/>
<dbReference type="Gene3D" id="2.40.128.270">
    <property type="match status" value="1"/>
</dbReference>
<dbReference type="EMBL" id="BJNY01000006">
    <property type="protein sequence ID" value="GED05669.1"/>
    <property type="molecule type" value="Genomic_DNA"/>
</dbReference>
<proteinExistence type="predicted"/>
<dbReference type="Proteomes" id="UP000316612">
    <property type="component" value="Unassembled WGS sequence"/>
</dbReference>
<evidence type="ECO:0000313" key="4">
    <source>
        <dbReference type="Proteomes" id="UP000316612"/>
    </source>
</evidence>
<organism evidence="3 4">
    <name type="scientific">Glutamicibacter uratoxydans</name>
    <name type="common">Arthrobacter uratoxydans</name>
    <dbReference type="NCBI Taxonomy" id="43667"/>
    <lineage>
        <taxon>Bacteria</taxon>
        <taxon>Bacillati</taxon>
        <taxon>Actinomycetota</taxon>
        <taxon>Actinomycetes</taxon>
        <taxon>Micrococcales</taxon>
        <taxon>Micrococcaceae</taxon>
        <taxon>Glutamicibacter</taxon>
    </lineage>
</organism>